<keyword evidence="2" id="KW-0560">Oxidoreductase</keyword>
<feature type="compositionally biased region" description="Basic and acidic residues" evidence="1">
    <location>
        <begin position="199"/>
        <end position="215"/>
    </location>
</feature>
<evidence type="ECO:0000313" key="3">
    <source>
        <dbReference type="Proteomes" id="UP000254938"/>
    </source>
</evidence>
<organism evidence="2 3">
    <name type="scientific">Klebsiella pneumoniae</name>
    <dbReference type="NCBI Taxonomy" id="573"/>
    <lineage>
        <taxon>Bacteria</taxon>
        <taxon>Pseudomonadati</taxon>
        <taxon>Pseudomonadota</taxon>
        <taxon>Gammaproteobacteria</taxon>
        <taxon>Enterobacterales</taxon>
        <taxon>Enterobacteriaceae</taxon>
        <taxon>Klebsiella/Raoultella group</taxon>
        <taxon>Klebsiella</taxon>
        <taxon>Klebsiella pneumoniae complex</taxon>
    </lineage>
</organism>
<dbReference type="PANTHER" id="PTHR45458">
    <property type="entry name" value="SHORT-CHAIN DEHYDROGENASE/REDUCTASE SDR"/>
    <property type="match status" value="1"/>
</dbReference>
<dbReference type="InterPro" id="IPR036291">
    <property type="entry name" value="NAD(P)-bd_dom_sf"/>
</dbReference>
<evidence type="ECO:0000256" key="1">
    <source>
        <dbReference type="SAM" id="MobiDB-lite"/>
    </source>
</evidence>
<dbReference type="EC" id="1.1.1.268" evidence="2"/>
<evidence type="ECO:0000313" key="2">
    <source>
        <dbReference type="EMBL" id="STS81954.1"/>
    </source>
</evidence>
<dbReference type="InterPro" id="IPR002347">
    <property type="entry name" value="SDR_fam"/>
</dbReference>
<reference evidence="2 3" key="1">
    <citation type="submission" date="2018-06" db="EMBL/GenBank/DDBJ databases">
        <authorList>
            <consortium name="Pathogen Informatics"/>
            <person name="Doyle S."/>
        </authorList>
    </citation>
    <scope>NUCLEOTIDE SEQUENCE [LARGE SCALE GENOMIC DNA]</scope>
    <source>
        <strain evidence="2 3">NCTC9140</strain>
    </source>
</reference>
<dbReference type="EMBL" id="UGKQ01000007">
    <property type="protein sequence ID" value="STS81954.1"/>
    <property type="molecule type" value="Genomic_DNA"/>
</dbReference>
<dbReference type="PANTHER" id="PTHR45458:SF1">
    <property type="entry name" value="SHORT CHAIN DEHYDROGENASE"/>
    <property type="match status" value="1"/>
</dbReference>
<dbReference type="GO" id="GO:0050574">
    <property type="term" value="F:2-(R)-hydroxypropyl-CoM dehydrogenase activity"/>
    <property type="evidence" value="ECO:0007669"/>
    <property type="project" value="UniProtKB-EC"/>
</dbReference>
<sequence>MKSDQHNTILIVGASRGLGHAMAATFLQHGWEVIGTVRDLSSHTPLHDLAKTHPLRLRLATLDIRDEAQLAALQATLPPASLDMLFVNAGTTNRDPSQIIGDVSTEEFYQVMLTNALAPMRVIERLQQAVKPQGLLGVMSSGQGSLTNNLTGQRELYRGSKAALNMFMRSFAARPHLGLPSAGGDGPGMDPHRARRGRCPADHRRDDPTPGERPARQTATSGTGVSRLPGPYRALVIRAGTTIIWPPGS</sequence>
<dbReference type="Proteomes" id="UP000254938">
    <property type="component" value="Unassembled WGS sequence"/>
</dbReference>
<feature type="region of interest" description="Disordered" evidence="1">
    <location>
        <begin position="178"/>
        <end position="229"/>
    </location>
</feature>
<dbReference type="Gene3D" id="3.40.50.720">
    <property type="entry name" value="NAD(P)-binding Rossmann-like Domain"/>
    <property type="match status" value="1"/>
</dbReference>
<protein>
    <submittedName>
        <fullName evidence="2">Short-chain dehydrogenase/reductase SDR</fullName>
        <ecNumber evidence="2">1.1.1.268</ecNumber>
    </submittedName>
</protein>
<gene>
    <name evidence="2" type="primary">xecD</name>
    <name evidence="2" type="ORF">NCTC9140_03698</name>
</gene>
<name>A0A377TTH5_KLEPN</name>
<accession>A0A377TTH5</accession>
<proteinExistence type="predicted"/>
<dbReference type="PRINTS" id="PR00081">
    <property type="entry name" value="GDHRDH"/>
</dbReference>
<dbReference type="Pfam" id="PF00106">
    <property type="entry name" value="adh_short"/>
    <property type="match status" value="1"/>
</dbReference>
<dbReference type="SUPFAM" id="SSF51735">
    <property type="entry name" value="NAD(P)-binding Rossmann-fold domains"/>
    <property type="match status" value="1"/>
</dbReference>
<dbReference type="InterPro" id="IPR052184">
    <property type="entry name" value="SDR_enzymes"/>
</dbReference>
<dbReference type="AlphaFoldDB" id="A0A377TTH5"/>